<gene>
    <name evidence="1" type="ORF">B0A77_09220</name>
</gene>
<accession>A0A2H3KB61</accession>
<dbReference type="Pfam" id="PF09411">
    <property type="entry name" value="PagL"/>
    <property type="match status" value="1"/>
</dbReference>
<protein>
    <submittedName>
        <fullName evidence="1">Deacylase</fullName>
    </submittedName>
</protein>
<dbReference type="AlphaFoldDB" id="A0A2H3KB61"/>
<evidence type="ECO:0000313" key="2">
    <source>
        <dbReference type="Proteomes" id="UP000220828"/>
    </source>
</evidence>
<dbReference type="Gene3D" id="2.40.160.20">
    <property type="match status" value="1"/>
</dbReference>
<evidence type="ECO:0000313" key="1">
    <source>
        <dbReference type="EMBL" id="PDS24159.1"/>
    </source>
</evidence>
<dbReference type="RefSeq" id="WP_097554243.1">
    <property type="nucleotide sequence ID" value="NZ_PCMW01000047.1"/>
</dbReference>
<comment type="caution">
    <text evidence="1">The sequence shown here is derived from an EMBL/GenBank/DDBJ whole genome shotgun (WGS) entry which is preliminary data.</text>
</comment>
<proteinExistence type="predicted"/>
<dbReference type="EMBL" id="PCMW01000047">
    <property type="protein sequence ID" value="PDS24159.1"/>
    <property type="molecule type" value="Genomic_DNA"/>
</dbReference>
<organism evidence="1 2">
    <name type="scientific">Flavobacterium branchiophilum</name>
    <dbReference type="NCBI Taxonomy" id="55197"/>
    <lineage>
        <taxon>Bacteria</taxon>
        <taxon>Pseudomonadati</taxon>
        <taxon>Bacteroidota</taxon>
        <taxon>Flavobacteriia</taxon>
        <taxon>Flavobacteriales</taxon>
        <taxon>Flavobacteriaceae</taxon>
        <taxon>Flavobacterium</taxon>
    </lineage>
</organism>
<dbReference type="OrthoDB" id="627554at2"/>
<reference evidence="1 2" key="1">
    <citation type="submission" date="2017-09" db="EMBL/GenBank/DDBJ databases">
        <title>Whole genomes of Flavobacteriaceae.</title>
        <authorList>
            <person name="Stine C."/>
            <person name="Li C."/>
            <person name="Tadesse D."/>
        </authorList>
    </citation>
    <scope>NUCLEOTIDE SEQUENCE [LARGE SCALE GENOMIC DNA]</scope>
    <source>
        <strain evidence="1 2">ATCC 35036</strain>
    </source>
</reference>
<dbReference type="InterPro" id="IPR018550">
    <property type="entry name" value="Lipid-A_deacylase-rel"/>
</dbReference>
<sequence>MKPYIFLLFFTTSIVFCQDISKKGALDVQFLAGNTLAHSPDLKHLITHHPQGLMVSLSKKTFGEKEWQQAYNYPDYGAYFLYQDFKNPILGHNYALGLHYQFYFWKRQLLFKVAQGIAYASNPYNKEFNNKNGAFGSRILANSNFAFMFKKDRLIDDFGIQAGFIFTHYSNGRTQSPNSGINTFNLNIGIHYDFDKNPVFQKDSIRESKQYAEPLKYNIIIRTGVNESPIVNSGQYPFFHCGFYVDKRINRKNIFQLGTEVFFTPSYKDFIKYQSVAYPRLQLDPTTDYKRIGVFIGHELIINKIALEGQLGYYVYQPFKYNIPIYDRLSIKYYTTPHVFIGAGVKTHGFLAEALELAIGYRL</sequence>
<dbReference type="Proteomes" id="UP000220828">
    <property type="component" value="Unassembled WGS sequence"/>
</dbReference>
<name>A0A2H3KB61_9FLAO</name>